<dbReference type="Pfam" id="PF08395">
    <property type="entry name" value="7tm_7"/>
    <property type="match status" value="1"/>
</dbReference>
<dbReference type="GO" id="GO:0050909">
    <property type="term" value="P:sensory perception of taste"/>
    <property type="evidence" value="ECO:0007669"/>
    <property type="project" value="InterPro"/>
</dbReference>
<comment type="subcellular location">
    <subcellularLocation>
        <location evidence="1">Cell membrane</location>
        <topology evidence="1">Multi-pass membrane protein</topology>
    </subcellularLocation>
</comment>
<proteinExistence type="predicted"/>
<evidence type="ECO:0000256" key="4">
    <source>
        <dbReference type="ARBA" id="ARBA00022989"/>
    </source>
</evidence>
<comment type="caution">
    <text evidence="7">The sequence shown here is derived from an EMBL/GenBank/DDBJ whole genome shotgun (WGS) entry which is preliminary data.</text>
</comment>
<keyword evidence="2" id="KW-1003">Cell membrane</keyword>
<dbReference type="GO" id="GO:0005886">
    <property type="term" value="C:plasma membrane"/>
    <property type="evidence" value="ECO:0007669"/>
    <property type="project" value="UniProtKB-SubCell"/>
</dbReference>
<keyword evidence="4 6" id="KW-1133">Transmembrane helix</keyword>
<protein>
    <submittedName>
        <fullName evidence="7">Uncharacterized protein</fullName>
    </submittedName>
</protein>
<evidence type="ECO:0000256" key="1">
    <source>
        <dbReference type="ARBA" id="ARBA00004651"/>
    </source>
</evidence>
<accession>A0A8J2KW66</accession>
<reference evidence="7" key="1">
    <citation type="submission" date="2021-06" db="EMBL/GenBank/DDBJ databases">
        <authorList>
            <person name="Hodson N. C."/>
            <person name="Mongue J. A."/>
            <person name="Jaron S. K."/>
        </authorList>
    </citation>
    <scope>NUCLEOTIDE SEQUENCE</scope>
</reference>
<evidence type="ECO:0000313" key="7">
    <source>
        <dbReference type="EMBL" id="CAG7822616.1"/>
    </source>
</evidence>
<evidence type="ECO:0000256" key="3">
    <source>
        <dbReference type="ARBA" id="ARBA00022692"/>
    </source>
</evidence>
<organism evidence="7 8">
    <name type="scientific">Allacma fusca</name>
    <dbReference type="NCBI Taxonomy" id="39272"/>
    <lineage>
        <taxon>Eukaryota</taxon>
        <taxon>Metazoa</taxon>
        <taxon>Ecdysozoa</taxon>
        <taxon>Arthropoda</taxon>
        <taxon>Hexapoda</taxon>
        <taxon>Collembola</taxon>
        <taxon>Symphypleona</taxon>
        <taxon>Sminthuridae</taxon>
        <taxon>Allacma</taxon>
    </lineage>
</organism>
<dbReference type="EMBL" id="CAJVCH010526911">
    <property type="protein sequence ID" value="CAG7822616.1"/>
    <property type="molecule type" value="Genomic_DNA"/>
</dbReference>
<name>A0A8J2KW66_9HEXA</name>
<dbReference type="Proteomes" id="UP000708208">
    <property type="component" value="Unassembled WGS sequence"/>
</dbReference>
<sequence length="87" mass="9917">MSSQPPVIRPGQFFTFNNSLITSFLAWLVSYVLILTQFNSPVKDIDEEHKRLLKSFQDIFSQSVLWNQTASLVEVPPDMNTNPEGDT</sequence>
<keyword evidence="8" id="KW-1185">Reference proteome</keyword>
<dbReference type="AlphaFoldDB" id="A0A8J2KW66"/>
<evidence type="ECO:0000256" key="2">
    <source>
        <dbReference type="ARBA" id="ARBA00022475"/>
    </source>
</evidence>
<evidence type="ECO:0000313" key="8">
    <source>
        <dbReference type="Proteomes" id="UP000708208"/>
    </source>
</evidence>
<evidence type="ECO:0000256" key="5">
    <source>
        <dbReference type="ARBA" id="ARBA00023136"/>
    </source>
</evidence>
<evidence type="ECO:0000256" key="6">
    <source>
        <dbReference type="SAM" id="Phobius"/>
    </source>
</evidence>
<dbReference type="InterPro" id="IPR013604">
    <property type="entry name" value="7TM_chemorcpt"/>
</dbReference>
<gene>
    <name evidence="7" type="ORF">AFUS01_LOCUS32878</name>
</gene>
<feature type="transmembrane region" description="Helical" evidence="6">
    <location>
        <begin position="20"/>
        <end position="42"/>
    </location>
</feature>
<keyword evidence="5 6" id="KW-0472">Membrane</keyword>
<keyword evidence="3 6" id="KW-0812">Transmembrane</keyword>